<dbReference type="EMBL" id="JXYA01000034">
    <property type="protein sequence ID" value="KJZ07599.1"/>
    <property type="molecule type" value="Genomic_DNA"/>
</dbReference>
<keyword evidence="1" id="KW-0472">Membrane</keyword>
<dbReference type="PATRIC" id="fig|43658.5.peg.3169"/>
<proteinExistence type="predicted"/>
<keyword evidence="3" id="KW-1185">Reference proteome</keyword>
<feature type="transmembrane region" description="Helical" evidence="1">
    <location>
        <begin position="40"/>
        <end position="62"/>
    </location>
</feature>
<sequence length="118" mass="13022">MSKLLNDPMLVAAATGVNTIAIAVIQYGHFDASLVKTLSISVPVMVNLTVFFLYWIGVWFGIKSPEQLKAEQAIDDKIKSLHKGIKHLQSLKHCTKAIEKELSDAYIAKANISNVLKK</sequence>
<organism evidence="2 3">
    <name type="scientific">Pseudoalteromonas rubra</name>
    <dbReference type="NCBI Taxonomy" id="43658"/>
    <lineage>
        <taxon>Bacteria</taxon>
        <taxon>Pseudomonadati</taxon>
        <taxon>Pseudomonadota</taxon>
        <taxon>Gammaproteobacteria</taxon>
        <taxon>Alteromonadales</taxon>
        <taxon>Pseudoalteromonadaceae</taxon>
        <taxon>Pseudoalteromonas</taxon>
    </lineage>
</organism>
<feature type="transmembrane region" description="Helical" evidence="1">
    <location>
        <begin position="9"/>
        <end position="28"/>
    </location>
</feature>
<dbReference type="RefSeq" id="WP_046005800.1">
    <property type="nucleotide sequence ID" value="NZ_JXYA01000034.1"/>
</dbReference>
<name>A0A0F4QJU8_9GAMM</name>
<comment type="caution">
    <text evidence="2">The sequence shown here is derived from an EMBL/GenBank/DDBJ whole genome shotgun (WGS) entry which is preliminary data.</text>
</comment>
<keyword evidence="1" id="KW-1133">Transmembrane helix</keyword>
<protein>
    <submittedName>
        <fullName evidence="2">Uncharacterized protein</fullName>
    </submittedName>
</protein>
<reference evidence="2 3" key="1">
    <citation type="journal article" date="2015" name="BMC Genomics">
        <title>Genome mining reveals unlocked bioactive potential of marine Gram-negative bacteria.</title>
        <authorList>
            <person name="Machado H."/>
            <person name="Sonnenschein E.C."/>
            <person name="Melchiorsen J."/>
            <person name="Gram L."/>
        </authorList>
    </citation>
    <scope>NUCLEOTIDE SEQUENCE [LARGE SCALE GENOMIC DNA]</scope>
    <source>
        <strain evidence="2 3">S2471</strain>
    </source>
</reference>
<evidence type="ECO:0000313" key="3">
    <source>
        <dbReference type="Proteomes" id="UP000033452"/>
    </source>
</evidence>
<dbReference type="Proteomes" id="UP000033452">
    <property type="component" value="Unassembled WGS sequence"/>
</dbReference>
<evidence type="ECO:0000256" key="1">
    <source>
        <dbReference type="SAM" id="Phobius"/>
    </source>
</evidence>
<accession>A0A0F4QJU8</accession>
<keyword evidence="1" id="KW-0812">Transmembrane</keyword>
<evidence type="ECO:0000313" key="2">
    <source>
        <dbReference type="EMBL" id="KJZ07599.1"/>
    </source>
</evidence>
<dbReference type="AlphaFoldDB" id="A0A0F4QJU8"/>
<gene>
    <name evidence="2" type="ORF">TW77_14985</name>
</gene>